<name>A0A081PCJ9_9SPHI</name>
<accession>A0A081PCJ9</accession>
<dbReference type="InterPro" id="IPR036388">
    <property type="entry name" value="WH-like_DNA-bd_sf"/>
</dbReference>
<protein>
    <recommendedName>
        <fullName evidence="4">HTH hxlR-type domain-containing protein</fullName>
    </recommendedName>
</protein>
<sequence length="106" mass="12206">MAIENVKCPITSFLMLVGGKWKPIILYYLALGPKRFGEIDVRINGLSRKVLTEQLKELERDGFVTRKAYRESPPRVEYELTAEGSSLSNVFDSMEAWVNQYKEKMS</sequence>
<dbReference type="Pfam" id="PF01638">
    <property type="entry name" value="HxlR"/>
    <property type="match status" value="1"/>
</dbReference>
<dbReference type="InterPro" id="IPR002577">
    <property type="entry name" value="HTH_HxlR"/>
</dbReference>
<dbReference type="OrthoDB" id="9797599at2"/>
<evidence type="ECO:0000256" key="2">
    <source>
        <dbReference type="ARBA" id="ARBA00023125"/>
    </source>
</evidence>
<dbReference type="SUPFAM" id="SSF46785">
    <property type="entry name" value="Winged helix' DNA-binding domain"/>
    <property type="match status" value="1"/>
</dbReference>
<dbReference type="GO" id="GO:0006355">
    <property type="term" value="P:regulation of DNA-templated transcription"/>
    <property type="evidence" value="ECO:0007669"/>
    <property type="project" value="UniProtKB-ARBA"/>
</dbReference>
<dbReference type="InterPro" id="IPR036390">
    <property type="entry name" value="WH_DNA-bd_sf"/>
</dbReference>
<reference evidence="5 6" key="1">
    <citation type="journal article" date="1992" name="Int. J. Syst. Bacteriol.">
        <title>Sphingobacterium antarcticus sp. nov. a Psychrotrophic Bacterium from the Soils of Schirmacher Oasis, Antarctica.</title>
        <authorList>
            <person name="Shivaji S."/>
            <person name="Ray M.K."/>
            <person name="Rao N.S."/>
            <person name="Saiserr L."/>
            <person name="Jagannadham M.V."/>
            <person name="Kumar G.S."/>
            <person name="Reddy G."/>
            <person name="Bhargava P.M."/>
        </authorList>
    </citation>
    <scope>NUCLEOTIDE SEQUENCE [LARGE SCALE GENOMIC DNA]</scope>
    <source>
        <strain evidence="5 6">4BY</strain>
    </source>
</reference>
<dbReference type="Proteomes" id="UP000028007">
    <property type="component" value="Unassembled WGS sequence"/>
</dbReference>
<dbReference type="GO" id="GO:0003677">
    <property type="term" value="F:DNA binding"/>
    <property type="evidence" value="ECO:0007669"/>
    <property type="project" value="UniProtKB-KW"/>
</dbReference>
<feature type="domain" description="HTH hxlR-type" evidence="4">
    <location>
        <begin position="8"/>
        <end position="106"/>
    </location>
</feature>
<gene>
    <name evidence="5" type="ORF">N180_01970</name>
</gene>
<proteinExistence type="predicted"/>
<comment type="caution">
    <text evidence="5">The sequence shown here is derived from an EMBL/GenBank/DDBJ whole genome shotgun (WGS) entry which is preliminary data.</text>
</comment>
<organism evidence="5 6">
    <name type="scientific">Pedobacter antarcticus 4BY</name>
    <dbReference type="NCBI Taxonomy" id="1358423"/>
    <lineage>
        <taxon>Bacteria</taxon>
        <taxon>Pseudomonadati</taxon>
        <taxon>Bacteroidota</taxon>
        <taxon>Sphingobacteriia</taxon>
        <taxon>Sphingobacteriales</taxon>
        <taxon>Sphingobacteriaceae</taxon>
        <taxon>Pedobacter</taxon>
    </lineage>
</organism>
<keyword evidence="6" id="KW-1185">Reference proteome</keyword>
<evidence type="ECO:0000313" key="5">
    <source>
        <dbReference type="EMBL" id="KEQ28422.1"/>
    </source>
</evidence>
<dbReference type="PROSITE" id="PS51118">
    <property type="entry name" value="HTH_HXLR"/>
    <property type="match status" value="1"/>
</dbReference>
<evidence type="ECO:0000259" key="4">
    <source>
        <dbReference type="PROSITE" id="PS51118"/>
    </source>
</evidence>
<dbReference type="eggNOG" id="COG1733">
    <property type="taxonomic scope" value="Bacteria"/>
</dbReference>
<evidence type="ECO:0000256" key="1">
    <source>
        <dbReference type="ARBA" id="ARBA00023015"/>
    </source>
</evidence>
<keyword evidence="1" id="KW-0805">Transcription regulation</keyword>
<keyword evidence="3" id="KW-0804">Transcription</keyword>
<dbReference type="AlphaFoldDB" id="A0A081PCJ9"/>
<evidence type="ECO:0000256" key="3">
    <source>
        <dbReference type="ARBA" id="ARBA00023163"/>
    </source>
</evidence>
<keyword evidence="2" id="KW-0238">DNA-binding</keyword>
<dbReference type="RefSeq" id="WP_037444316.1">
    <property type="nucleotide sequence ID" value="NZ_JNFF01000116.1"/>
</dbReference>
<dbReference type="CDD" id="cd00090">
    <property type="entry name" value="HTH_ARSR"/>
    <property type="match status" value="1"/>
</dbReference>
<dbReference type="Gene3D" id="1.10.10.10">
    <property type="entry name" value="Winged helix-like DNA-binding domain superfamily/Winged helix DNA-binding domain"/>
    <property type="match status" value="1"/>
</dbReference>
<dbReference type="PANTHER" id="PTHR33204">
    <property type="entry name" value="TRANSCRIPTIONAL REGULATOR, MARR FAMILY"/>
    <property type="match status" value="1"/>
</dbReference>
<dbReference type="InterPro" id="IPR011991">
    <property type="entry name" value="ArsR-like_HTH"/>
</dbReference>
<evidence type="ECO:0000313" key="6">
    <source>
        <dbReference type="Proteomes" id="UP000028007"/>
    </source>
</evidence>
<dbReference type="EMBL" id="JNFF01000116">
    <property type="protein sequence ID" value="KEQ28422.1"/>
    <property type="molecule type" value="Genomic_DNA"/>
</dbReference>